<name>A0A162TYL5_PHYB8</name>
<reference evidence="2" key="1">
    <citation type="submission" date="2015-06" db="EMBL/GenBank/DDBJ databases">
        <title>Expansion of signal transduction pathways in fungi by whole-genome duplication.</title>
        <authorList>
            <consortium name="DOE Joint Genome Institute"/>
            <person name="Corrochano L.M."/>
            <person name="Kuo A."/>
            <person name="Marcet-Houben M."/>
            <person name="Polaino S."/>
            <person name="Salamov A."/>
            <person name="Villalobos J.M."/>
            <person name="Alvarez M.I."/>
            <person name="Avalos J."/>
            <person name="Benito E.P."/>
            <person name="Benoit I."/>
            <person name="Burger G."/>
            <person name="Camino L.P."/>
            <person name="Canovas D."/>
            <person name="Cerda-Olmedo E."/>
            <person name="Cheng J.-F."/>
            <person name="Dominguez A."/>
            <person name="Elias M."/>
            <person name="Eslava A.P."/>
            <person name="Glaser F."/>
            <person name="Grimwood J."/>
            <person name="Gutierrez G."/>
            <person name="Heitman J."/>
            <person name="Henrissat B."/>
            <person name="Iturriaga E.A."/>
            <person name="Lang B.F."/>
            <person name="Lavin J.L."/>
            <person name="Lee S."/>
            <person name="Li W."/>
            <person name="Lindquist E."/>
            <person name="Lopez-Garcia S."/>
            <person name="Luque E.M."/>
            <person name="Marcos A.T."/>
            <person name="Martin J."/>
            <person name="McCluskey K."/>
            <person name="Medina H.R."/>
            <person name="Miralles-Duran A."/>
            <person name="Miyazaki A."/>
            <person name="Munoz-Torres E."/>
            <person name="Oguiza J.A."/>
            <person name="Ohm R."/>
            <person name="Olmedo M."/>
            <person name="Orejas M."/>
            <person name="Ortiz-Castellanos L."/>
            <person name="Pisabarro A.G."/>
            <person name="Rodriguez-Romero J."/>
            <person name="Ruiz-Herrera J."/>
            <person name="Ruiz-Vazquez R."/>
            <person name="Sanz C."/>
            <person name="Schackwitz W."/>
            <person name="Schmutz J."/>
            <person name="Shahriari M."/>
            <person name="Shelest E."/>
            <person name="Silva-Franco F."/>
            <person name="Soanes D."/>
            <person name="Syed K."/>
            <person name="Tagua V.G."/>
            <person name="Talbot N.J."/>
            <person name="Thon M."/>
            <person name="De vries R.P."/>
            <person name="Wiebenga A."/>
            <person name="Yadav J.S."/>
            <person name="Braun E.L."/>
            <person name="Baker S."/>
            <person name="Garre V."/>
            <person name="Horwitz B."/>
            <person name="Torres-Martinez S."/>
            <person name="Idnurm A."/>
            <person name="Herrera-Estrella A."/>
            <person name="Gabaldon T."/>
            <person name="Grigoriev I.V."/>
        </authorList>
    </citation>
    <scope>NUCLEOTIDE SEQUENCE [LARGE SCALE GENOMIC DNA]</scope>
    <source>
        <strain evidence="2">NRRL 1555(-)</strain>
    </source>
</reference>
<gene>
    <name evidence="1" type="ORF">PHYBLDRAFT_170944</name>
</gene>
<proteinExistence type="predicted"/>
<evidence type="ECO:0000313" key="2">
    <source>
        <dbReference type="Proteomes" id="UP000077315"/>
    </source>
</evidence>
<evidence type="ECO:0000313" key="1">
    <source>
        <dbReference type="EMBL" id="OAD70863.1"/>
    </source>
</evidence>
<organism evidence="1 2">
    <name type="scientific">Phycomyces blakesleeanus (strain ATCC 8743b / DSM 1359 / FGSC 10004 / NBRC 33097 / NRRL 1555)</name>
    <dbReference type="NCBI Taxonomy" id="763407"/>
    <lineage>
        <taxon>Eukaryota</taxon>
        <taxon>Fungi</taxon>
        <taxon>Fungi incertae sedis</taxon>
        <taxon>Mucoromycota</taxon>
        <taxon>Mucoromycotina</taxon>
        <taxon>Mucoromycetes</taxon>
        <taxon>Mucorales</taxon>
        <taxon>Phycomycetaceae</taxon>
        <taxon>Phycomyces</taxon>
    </lineage>
</organism>
<dbReference type="GeneID" id="28997356"/>
<keyword evidence="2" id="KW-1185">Reference proteome</keyword>
<dbReference type="RefSeq" id="XP_018288903.1">
    <property type="nucleotide sequence ID" value="XM_018436450.1"/>
</dbReference>
<protein>
    <submittedName>
        <fullName evidence="1">Uncharacterized protein</fullName>
    </submittedName>
</protein>
<dbReference type="VEuPathDB" id="FungiDB:PHYBLDRAFT_170944"/>
<accession>A0A162TYL5</accession>
<sequence length="101" mass="11392">MTTNLESYVCKITRYMLISIYDSLYSAIRKGNVLVCRADGRVYFGYYYTIHTCEFAVKLDLEFLFIQQTKSIGKLQLISNMLSKPNSTGTGTGTGTRAHSL</sequence>
<dbReference type="EMBL" id="KV440987">
    <property type="protein sequence ID" value="OAD70863.1"/>
    <property type="molecule type" value="Genomic_DNA"/>
</dbReference>
<dbReference type="InParanoid" id="A0A162TYL5"/>
<dbReference type="AlphaFoldDB" id="A0A162TYL5"/>
<dbReference type="Proteomes" id="UP000077315">
    <property type="component" value="Unassembled WGS sequence"/>
</dbReference>